<evidence type="ECO:0000313" key="2">
    <source>
        <dbReference type="Proteomes" id="UP000274033"/>
    </source>
</evidence>
<dbReference type="EMBL" id="RRCT01000007">
    <property type="protein sequence ID" value="RQW74811.1"/>
    <property type="molecule type" value="Genomic_DNA"/>
</dbReference>
<evidence type="ECO:0000313" key="1">
    <source>
        <dbReference type="EMBL" id="RQW74811.1"/>
    </source>
</evidence>
<comment type="caution">
    <text evidence="1">The sequence shown here is derived from an EMBL/GenBank/DDBJ whole genome shotgun (WGS) entry which is preliminary data.</text>
</comment>
<keyword evidence="2" id="KW-1185">Reference proteome</keyword>
<organism evidence="1 2">
    <name type="scientific">Lysinibacillus composti</name>
    <dbReference type="NCBI Taxonomy" id="720633"/>
    <lineage>
        <taxon>Bacteria</taxon>
        <taxon>Bacillati</taxon>
        <taxon>Bacillota</taxon>
        <taxon>Bacilli</taxon>
        <taxon>Bacillales</taxon>
        <taxon>Bacillaceae</taxon>
        <taxon>Lysinibacillus</taxon>
    </lineage>
</organism>
<gene>
    <name evidence="1" type="ORF">EBB45_09410</name>
</gene>
<reference evidence="1 2" key="1">
    <citation type="journal article" date="2013" name="J. Microbiol.">
        <title>Lysinibacillus chungkukjangi sp. nov., isolated from Chungkukjang, Korean fermented soybean food.</title>
        <authorList>
            <person name="Kim S.J."/>
            <person name="Jang Y.H."/>
            <person name="Hamada M."/>
            <person name="Ahn J.H."/>
            <person name="Weon H.Y."/>
            <person name="Suzuki K."/>
            <person name="Whang K.S."/>
            <person name="Kwon S.W."/>
        </authorList>
    </citation>
    <scope>NUCLEOTIDE SEQUENCE [LARGE SCALE GENOMIC DNA]</scope>
    <source>
        <strain evidence="1 2">MCCC 1A12701</strain>
    </source>
</reference>
<name>A0A3N9UF98_9BACI</name>
<evidence type="ECO:0008006" key="3">
    <source>
        <dbReference type="Google" id="ProtNLM"/>
    </source>
</evidence>
<dbReference type="AlphaFoldDB" id="A0A3N9UF98"/>
<protein>
    <recommendedName>
        <fullName evidence="3">Siderophore-iron reductase FhuF</fullName>
    </recommendedName>
</protein>
<accession>A0A3N9UF98</accession>
<sequence>MVHHFVSRMEEGETFISKRWVSMLNVLTNQEIEQLKQFRFTTEQKPSALSISLDELLNEQKLLGYLEQVQAKIGSPNLKVAASIFMKRYSFLAVIYFYGISMWNKKLDISFQNVCLQSVEADQWLPQFYFHHLHTELANENREALLEKWIQFFFSENATVLISNLSKVTKQSELILWENLAIYLFWLYESVLVKIENEELRTRAKEDFQLIVNGSAGLLFGNDQENPIKRFYCDKRCLADTQEEVRVRKTCCFSYLLDGGCKTCKTCPRTCCVRGKV</sequence>
<proteinExistence type="predicted"/>
<dbReference type="Proteomes" id="UP000274033">
    <property type="component" value="Unassembled WGS sequence"/>
</dbReference>